<feature type="domain" description="Trypsin-co-occurring" evidence="1">
    <location>
        <begin position="7"/>
        <end position="106"/>
    </location>
</feature>
<dbReference type="InterPro" id="IPR045794">
    <property type="entry name" value="Trypco1"/>
</dbReference>
<evidence type="ECO:0000313" key="2">
    <source>
        <dbReference type="EMBL" id="MBK1657771.1"/>
    </source>
</evidence>
<dbReference type="Pfam" id="PF19493">
    <property type="entry name" value="Trypco1"/>
    <property type="match status" value="1"/>
</dbReference>
<keyword evidence="3" id="KW-1185">Reference proteome</keyword>
<evidence type="ECO:0000259" key="1">
    <source>
        <dbReference type="Pfam" id="PF19493"/>
    </source>
</evidence>
<proteinExistence type="predicted"/>
<organism evidence="2 3">
    <name type="scientific">Paracraurococcus ruber</name>
    <dbReference type="NCBI Taxonomy" id="77675"/>
    <lineage>
        <taxon>Bacteria</taxon>
        <taxon>Pseudomonadati</taxon>
        <taxon>Pseudomonadota</taxon>
        <taxon>Alphaproteobacteria</taxon>
        <taxon>Acetobacterales</taxon>
        <taxon>Roseomonadaceae</taxon>
        <taxon>Paracraurococcus</taxon>
    </lineage>
</organism>
<protein>
    <recommendedName>
        <fullName evidence="1">Trypsin-co-occurring domain-containing protein</fullName>
    </recommendedName>
</protein>
<accession>A0ABS1CU90</accession>
<dbReference type="EMBL" id="NRSG01000028">
    <property type="protein sequence ID" value="MBK1657771.1"/>
    <property type="molecule type" value="Genomic_DNA"/>
</dbReference>
<evidence type="ECO:0000313" key="3">
    <source>
        <dbReference type="Proteomes" id="UP000697995"/>
    </source>
</evidence>
<gene>
    <name evidence="2" type="ORF">CKO45_05950</name>
</gene>
<dbReference type="RefSeq" id="WP_133220958.1">
    <property type="nucleotide sequence ID" value="NZ_NRSG01000028.1"/>
</dbReference>
<name>A0ABS1CU90_9PROT</name>
<reference evidence="2 3" key="1">
    <citation type="journal article" date="2020" name="Microorganisms">
        <title>Osmotic Adaptation and Compatible Solute Biosynthesis of Phototrophic Bacteria as Revealed from Genome Analyses.</title>
        <authorList>
            <person name="Imhoff J.F."/>
            <person name="Rahn T."/>
            <person name="Kunzel S."/>
            <person name="Keller A."/>
            <person name="Neulinger S.C."/>
        </authorList>
    </citation>
    <scope>NUCLEOTIDE SEQUENCE [LARGE SCALE GENOMIC DNA]</scope>
    <source>
        <strain evidence="2 3">DSM 15382</strain>
    </source>
</reference>
<comment type="caution">
    <text evidence="2">The sequence shown here is derived from an EMBL/GenBank/DDBJ whole genome shotgun (WGS) entry which is preliminary data.</text>
</comment>
<dbReference type="Proteomes" id="UP000697995">
    <property type="component" value="Unassembled WGS sequence"/>
</dbReference>
<dbReference type="NCBIfam" id="NF041216">
    <property type="entry name" value="CU044_2847_fam"/>
    <property type="match status" value="1"/>
</dbReference>
<sequence>MTRLIDFQLDGNTAVLVEAVEDGTPKGQQRVSVGGATAEKASKTFEEALAGIKPIASTILTQMRDAVAEAQEIQVEFGIKLTASAGVVLAKAATEGHCKISVKWTRE</sequence>